<dbReference type="GO" id="GO:1905758">
    <property type="term" value="P:positive regulation of primary cell septum biogenesis"/>
    <property type="evidence" value="ECO:0007669"/>
    <property type="project" value="EnsemblFungi"/>
</dbReference>
<evidence type="ECO:0000256" key="9">
    <source>
        <dbReference type="ARBA" id="ARBA00048679"/>
    </source>
</evidence>
<dbReference type="PANTHER" id="PTHR24356:SF417">
    <property type="entry name" value="CELL CYCLE PROTEIN KINASE DBF2-RELATED"/>
    <property type="match status" value="1"/>
</dbReference>
<dbReference type="InterPro" id="IPR008271">
    <property type="entry name" value="Ser/Thr_kinase_AS"/>
</dbReference>
<dbReference type="InterPro" id="IPR017441">
    <property type="entry name" value="Protein_kinase_ATP_BS"/>
</dbReference>
<comment type="catalytic activity">
    <reaction evidence="8">
        <text>L-threonyl-[protein] + ATP = O-phospho-L-threonyl-[protein] + ADP + H(+)</text>
        <dbReference type="Rhea" id="RHEA:46608"/>
        <dbReference type="Rhea" id="RHEA-COMP:11060"/>
        <dbReference type="Rhea" id="RHEA-COMP:11605"/>
        <dbReference type="ChEBI" id="CHEBI:15378"/>
        <dbReference type="ChEBI" id="CHEBI:30013"/>
        <dbReference type="ChEBI" id="CHEBI:30616"/>
        <dbReference type="ChEBI" id="CHEBI:61977"/>
        <dbReference type="ChEBI" id="CHEBI:456216"/>
        <dbReference type="EC" id="2.7.11.1"/>
    </reaction>
</comment>
<evidence type="ECO:0000256" key="8">
    <source>
        <dbReference type="ARBA" id="ARBA00047899"/>
    </source>
</evidence>
<evidence type="ECO:0000313" key="14">
    <source>
        <dbReference type="Proteomes" id="UP000095023"/>
    </source>
</evidence>
<dbReference type="PROSITE" id="PS00108">
    <property type="entry name" value="PROTEIN_KINASE_ST"/>
    <property type="match status" value="1"/>
</dbReference>
<evidence type="ECO:0000256" key="1">
    <source>
        <dbReference type="ARBA" id="ARBA00012513"/>
    </source>
</evidence>
<dbReference type="FunFam" id="3.30.200.20:FF:000109">
    <property type="entry name" value="Non-specific serine/threonine protein kinase"/>
    <property type="match status" value="1"/>
</dbReference>
<gene>
    <name evidence="13" type="ORF">CANCADRAFT_57814</name>
</gene>
<dbReference type="EMBL" id="KV453843">
    <property type="protein sequence ID" value="ODV88679.1"/>
    <property type="molecule type" value="Genomic_DNA"/>
</dbReference>
<keyword evidence="4" id="KW-0808">Transferase</keyword>
<organism evidence="13 14">
    <name type="scientific">Tortispora caseinolytica NRRL Y-17796</name>
    <dbReference type="NCBI Taxonomy" id="767744"/>
    <lineage>
        <taxon>Eukaryota</taxon>
        <taxon>Fungi</taxon>
        <taxon>Dikarya</taxon>
        <taxon>Ascomycota</taxon>
        <taxon>Saccharomycotina</taxon>
        <taxon>Trigonopsidomycetes</taxon>
        <taxon>Trigonopsidales</taxon>
        <taxon>Trigonopsidaceae</taxon>
        <taxon>Tortispora</taxon>
    </lineage>
</organism>
<keyword evidence="2" id="KW-0723">Serine/threonine-protein kinase</keyword>
<dbReference type="FunFam" id="1.10.510.10:FF:000141">
    <property type="entry name" value="Non-specific serine/threonine protein kinase"/>
    <property type="match status" value="1"/>
</dbReference>
<dbReference type="Gene3D" id="3.30.200.20">
    <property type="entry name" value="Phosphorylase Kinase, domain 1"/>
    <property type="match status" value="2"/>
</dbReference>
<accession>A0A1E4TAB4</accession>
<dbReference type="Proteomes" id="UP000095023">
    <property type="component" value="Unassembled WGS sequence"/>
</dbReference>
<keyword evidence="5 10" id="KW-0547">Nucleotide-binding</keyword>
<dbReference type="CDD" id="cd05600">
    <property type="entry name" value="STKc_Sid2p_like"/>
    <property type="match status" value="1"/>
</dbReference>
<dbReference type="GO" id="GO:0031028">
    <property type="term" value="P:septation initiation signaling"/>
    <property type="evidence" value="ECO:0007669"/>
    <property type="project" value="EnsemblFungi"/>
</dbReference>
<evidence type="ECO:0000256" key="4">
    <source>
        <dbReference type="ARBA" id="ARBA00022679"/>
    </source>
</evidence>
<dbReference type="PROSITE" id="PS00107">
    <property type="entry name" value="PROTEIN_KINASE_ATP"/>
    <property type="match status" value="1"/>
</dbReference>
<evidence type="ECO:0000256" key="3">
    <source>
        <dbReference type="ARBA" id="ARBA00022553"/>
    </source>
</evidence>
<dbReference type="GO" id="GO:1902854">
    <property type="term" value="P:positive regulation of nuclear migration during mitotic telophase"/>
    <property type="evidence" value="ECO:0007669"/>
    <property type="project" value="EnsemblFungi"/>
</dbReference>
<dbReference type="GO" id="GO:0044732">
    <property type="term" value="C:mitotic spindle pole body"/>
    <property type="evidence" value="ECO:0007669"/>
    <property type="project" value="EnsemblFungi"/>
</dbReference>
<keyword evidence="3" id="KW-0597">Phosphoprotein</keyword>
<evidence type="ECO:0000313" key="13">
    <source>
        <dbReference type="EMBL" id="ODV88679.1"/>
    </source>
</evidence>
<name>A0A1E4TAB4_9ASCO</name>
<proteinExistence type="predicted"/>
<comment type="catalytic activity">
    <reaction evidence="9">
        <text>L-seryl-[protein] + ATP = O-phospho-L-seryl-[protein] + ADP + H(+)</text>
        <dbReference type="Rhea" id="RHEA:17989"/>
        <dbReference type="Rhea" id="RHEA-COMP:9863"/>
        <dbReference type="Rhea" id="RHEA-COMP:11604"/>
        <dbReference type="ChEBI" id="CHEBI:15378"/>
        <dbReference type="ChEBI" id="CHEBI:29999"/>
        <dbReference type="ChEBI" id="CHEBI:30616"/>
        <dbReference type="ChEBI" id="CHEBI:83421"/>
        <dbReference type="ChEBI" id="CHEBI:456216"/>
        <dbReference type="EC" id="2.7.11.1"/>
    </reaction>
</comment>
<dbReference type="GO" id="GO:0035974">
    <property type="term" value="C:meiotic spindle pole body"/>
    <property type="evidence" value="ECO:0007669"/>
    <property type="project" value="EnsemblFungi"/>
</dbReference>
<keyword evidence="6" id="KW-0418">Kinase</keyword>
<evidence type="ECO:0000256" key="7">
    <source>
        <dbReference type="ARBA" id="ARBA00022840"/>
    </source>
</evidence>
<dbReference type="GO" id="GO:1902846">
    <property type="term" value="P:positive regulation of mitotic spindle elongation"/>
    <property type="evidence" value="ECO:0007669"/>
    <property type="project" value="EnsemblFungi"/>
</dbReference>
<dbReference type="GO" id="GO:0005524">
    <property type="term" value="F:ATP binding"/>
    <property type="evidence" value="ECO:0007669"/>
    <property type="project" value="UniProtKB-UniRule"/>
</dbReference>
<dbReference type="Gene3D" id="1.10.510.10">
    <property type="entry name" value="Transferase(Phosphotransferase) domain 1"/>
    <property type="match status" value="2"/>
</dbReference>
<dbReference type="OrthoDB" id="18472at2759"/>
<dbReference type="GO" id="GO:0044878">
    <property type="term" value="P:mitotic cytokinesis checkpoint signaling"/>
    <property type="evidence" value="ECO:0007669"/>
    <property type="project" value="EnsemblFungi"/>
</dbReference>
<feature type="domain" description="Protein kinase" evidence="11">
    <location>
        <begin position="126"/>
        <end position="427"/>
    </location>
</feature>
<dbReference type="GO" id="GO:0010971">
    <property type="term" value="P:positive regulation of G2/M transition of mitotic cell cycle"/>
    <property type="evidence" value="ECO:0007669"/>
    <property type="project" value="EnsemblFungi"/>
</dbReference>
<evidence type="ECO:0000256" key="10">
    <source>
        <dbReference type="PROSITE-ProRule" id="PRU10141"/>
    </source>
</evidence>
<dbReference type="SUPFAM" id="SSF56112">
    <property type="entry name" value="Protein kinase-like (PK-like)"/>
    <property type="match status" value="1"/>
</dbReference>
<sequence>MRTTPLPRPAAHLRLQDTDDITTAISDNKENGTAVQHNSRRFTVEEMAKLQDPKVNRIASVTQLFFLDYYFDFMTYVGKRQKRIKDIKSKLEGMNELEQQIQWRSYAGKERALLRKRRIRLKFGDFQVLTQVGQGGYGQVYLARKSDTKEVCALKVMNKRLLHKLDEINHVLTERDVLTQSNSPWLVNLLYAFQDPSSIYLAMEYVPGGDFRTLLNNTGILHPQHARFYISEMFMAVEALHSLGYIHRDLKPENFLIDAGGHIKLTDFGLSAGKLSSERVESMRCKLDAVKDIDQYTSYRSNQATRQSIYRSLRKNEGMRLANSIVGSPDYMALEVLEGKKYDFTIDYWSLGCMLFEGVAGYPPFSGASVNETYANLRRWRHVLRPPVSQSGQCCMSARTWELITHLIAYPHERPRSFKEIQKFSYFSEVDWSKLRETNPPFVPQLDSDTDAGYFDDFSNEADMAKYKEVQQKQQQVEKLADKAEPIGRTAFVGFTFRRHKTPLLDRDEKNETTEKDTFSTFF</sequence>
<dbReference type="Pfam" id="PF00433">
    <property type="entry name" value="Pkinase_C"/>
    <property type="match status" value="1"/>
</dbReference>
<dbReference type="InterPro" id="IPR000719">
    <property type="entry name" value="Prot_kinase_dom"/>
</dbReference>
<evidence type="ECO:0000259" key="11">
    <source>
        <dbReference type="PROSITE" id="PS50011"/>
    </source>
</evidence>
<keyword evidence="7 10" id="KW-0067">ATP-binding</keyword>
<keyword evidence="14" id="KW-1185">Reference proteome</keyword>
<dbReference type="PROSITE" id="PS50011">
    <property type="entry name" value="PROTEIN_KINASE_DOM"/>
    <property type="match status" value="1"/>
</dbReference>
<feature type="domain" description="AGC-kinase C-terminal" evidence="12">
    <location>
        <begin position="428"/>
        <end position="507"/>
    </location>
</feature>
<dbReference type="GO" id="GO:0034973">
    <property type="term" value="C:Sid2-Mob1 complex"/>
    <property type="evidence" value="ECO:0007669"/>
    <property type="project" value="EnsemblFungi"/>
</dbReference>
<feature type="binding site" evidence="10">
    <location>
        <position position="155"/>
    </location>
    <ligand>
        <name>ATP</name>
        <dbReference type="ChEBI" id="CHEBI:30616"/>
    </ligand>
</feature>
<dbReference type="GO" id="GO:1903473">
    <property type="term" value="P:positive regulation of mitotic actomyosin contractile ring contraction"/>
    <property type="evidence" value="ECO:0007669"/>
    <property type="project" value="EnsemblFungi"/>
</dbReference>
<dbReference type="PROSITE" id="PS51285">
    <property type="entry name" value="AGC_KINASE_CTER"/>
    <property type="match status" value="1"/>
</dbReference>
<evidence type="ECO:0000256" key="2">
    <source>
        <dbReference type="ARBA" id="ARBA00022527"/>
    </source>
</evidence>
<dbReference type="EC" id="2.7.11.1" evidence="1"/>
<evidence type="ECO:0000256" key="6">
    <source>
        <dbReference type="ARBA" id="ARBA00022777"/>
    </source>
</evidence>
<dbReference type="InterPro" id="IPR000961">
    <property type="entry name" value="AGC-kinase_C"/>
</dbReference>
<dbReference type="InterPro" id="IPR017892">
    <property type="entry name" value="Pkinase_C"/>
</dbReference>
<dbReference type="GO" id="GO:1903501">
    <property type="term" value="P:positive regulation of mitotic actomyosin contractile ring assembly"/>
    <property type="evidence" value="ECO:0007669"/>
    <property type="project" value="EnsemblFungi"/>
</dbReference>
<dbReference type="FunFam" id="1.10.510.10:FF:000319">
    <property type="entry name" value="Non-specific serine/threonine protein kinase"/>
    <property type="match status" value="1"/>
</dbReference>
<dbReference type="SMART" id="SM00133">
    <property type="entry name" value="S_TK_X"/>
    <property type="match status" value="1"/>
</dbReference>
<dbReference type="Pfam" id="PF00069">
    <property type="entry name" value="Pkinase"/>
    <property type="match status" value="2"/>
</dbReference>
<reference evidence="14" key="1">
    <citation type="submission" date="2016-02" db="EMBL/GenBank/DDBJ databases">
        <title>Comparative genomics of biotechnologically important yeasts.</title>
        <authorList>
            <consortium name="DOE Joint Genome Institute"/>
            <person name="Riley R."/>
            <person name="Haridas S."/>
            <person name="Wolfe K.H."/>
            <person name="Lopes M.R."/>
            <person name="Hittinger C.T."/>
            <person name="Goker M."/>
            <person name="Salamov A."/>
            <person name="Wisecaver J."/>
            <person name="Long T.M."/>
            <person name="Aerts A.L."/>
            <person name="Barry K."/>
            <person name="Choi C."/>
            <person name="Clum A."/>
            <person name="Coughlan A.Y."/>
            <person name="Deshpande S."/>
            <person name="Douglass A.P."/>
            <person name="Hanson S.J."/>
            <person name="Klenk H.-P."/>
            <person name="Labutti K."/>
            <person name="Lapidus A."/>
            <person name="Lindquist E."/>
            <person name="Lipzen A."/>
            <person name="Meier-Kolthoff J.P."/>
            <person name="Ohm R.A."/>
            <person name="Otillar R.P."/>
            <person name="Pangilinan J."/>
            <person name="Peng Y."/>
            <person name="Rokas A."/>
            <person name="Rosa C.A."/>
            <person name="Scheuner C."/>
            <person name="Sibirny A.A."/>
            <person name="Slot J.C."/>
            <person name="Stielow J.B."/>
            <person name="Sun H."/>
            <person name="Kurtzman C.P."/>
            <person name="Blackwell M."/>
            <person name="Jeffries T.W."/>
            <person name="Grigoriev I.V."/>
        </authorList>
    </citation>
    <scope>NUCLEOTIDE SEQUENCE [LARGE SCALE GENOMIC DNA]</scope>
    <source>
        <strain evidence="14">NRRL Y-17796</strain>
    </source>
</reference>
<dbReference type="InterPro" id="IPR011009">
    <property type="entry name" value="Kinase-like_dom_sf"/>
</dbReference>
<protein>
    <recommendedName>
        <fullName evidence="1">non-specific serine/threonine protein kinase</fullName>
        <ecNumber evidence="1">2.7.11.1</ecNumber>
    </recommendedName>
</protein>
<dbReference type="GO" id="GO:0004674">
    <property type="term" value="F:protein serine/threonine kinase activity"/>
    <property type="evidence" value="ECO:0007669"/>
    <property type="project" value="UniProtKB-KW"/>
</dbReference>
<dbReference type="GO" id="GO:0120105">
    <property type="term" value="C:mitotic actomyosin contractile ring, intermediate layer"/>
    <property type="evidence" value="ECO:0007669"/>
    <property type="project" value="EnsemblFungi"/>
</dbReference>
<evidence type="ECO:0000259" key="12">
    <source>
        <dbReference type="PROSITE" id="PS51285"/>
    </source>
</evidence>
<dbReference type="PANTHER" id="PTHR24356">
    <property type="entry name" value="SERINE/THREONINE-PROTEIN KINASE"/>
    <property type="match status" value="1"/>
</dbReference>
<dbReference type="AlphaFoldDB" id="A0A1E4TAB4"/>
<dbReference type="SMART" id="SM00220">
    <property type="entry name" value="S_TKc"/>
    <property type="match status" value="1"/>
</dbReference>
<evidence type="ECO:0000256" key="5">
    <source>
        <dbReference type="ARBA" id="ARBA00022741"/>
    </source>
</evidence>
<dbReference type="InterPro" id="IPR050236">
    <property type="entry name" value="Ser_Thr_kinase_AGC"/>
</dbReference>